<name>A0A9D1T836_9FIRM</name>
<dbReference type="Proteomes" id="UP000886889">
    <property type="component" value="Unassembled WGS sequence"/>
</dbReference>
<evidence type="ECO:0000313" key="2">
    <source>
        <dbReference type="Proteomes" id="UP000886889"/>
    </source>
</evidence>
<accession>A0A9D1T836</accession>
<evidence type="ECO:0008006" key="3">
    <source>
        <dbReference type="Google" id="ProtNLM"/>
    </source>
</evidence>
<evidence type="ECO:0000313" key="1">
    <source>
        <dbReference type="EMBL" id="HIV23319.1"/>
    </source>
</evidence>
<proteinExistence type="predicted"/>
<comment type="caution">
    <text evidence="1">The sequence shown here is derived from an EMBL/GenBank/DDBJ whole genome shotgun (WGS) entry which is preliminary data.</text>
</comment>
<dbReference type="EMBL" id="DVOS01000045">
    <property type="protein sequence ID" value="HIV23319.1"/>
    <property type="molecule type" value="Genomic_DNA"/>
</dbReference>
<gene>
    <name evidence="1" type="ORF">IAC80_05205</name>
</gene>
<dbReference type="AlphaFoldDB" id="A0A9D1T836"/>
<dbReference type="InterPro" id="IPR036005">
    <property type="entry name" value="Creatinase/aminopeptidase-like"/>
</dbReference>
<dbReference type="SUPFAM" id="SSF55920">
    <property type="entry name" value="Creatinase/aminopeptidase"/>
    <property type="match status" value="1"/>
</dbReference>
<feature type="non-terminal residue" evidence="1">
    <location>
        <position position="1"/>
    </location>
</feature>
<reference evidence="1" key="1">
    <citation type="submission" date="2020-10" db="EMBL/GenBank/DDBJ databases">
        <authorList>
            <person name="Gilroy R."/>
        </authorList>
    </citation>
    <scope>NUCLEOTIDE SEQUENCE</scope>
    <source>
        <strain evidence="1">ChiBcec6-7307</strain>
    </source>
</reference>
<sequence length="443" mass="49929">NGMLDHIPEVPEEIYYARLSKLKKCLFEKNIDVAVVYADREHMQNFEYIFGIDIWFEEALGVIHTNGDCYLILGNECMPLAVYSKVPAQPIHCPIFSLPGQPQIGDDLKSALEKANIGPKSRIGCIGWKLFSEENKFDFPNYILNTLIEVTGNEKYLKNVTYIMNNPQDGLRNFVEAEQAAVYEFAATNVSNGMLDAMDSIDENKTELSIAAYMNSRGLPLSCHTNVSSGIRTRTGLISPSSKRIKKGEPITLCWAMRGALSCRSGYVAHSSEDLPSNVRDYMDKLVKPYFLTAVEWYQKIGINVTGGEMYDLIQTVFPKEKYGWILNPGHNLAAEEWLNSSIFEGSTIPFRSGQMVQLDIIPAAKDGYASSNIEDGILIADADLQNEISKKYPDMWKRIMKRKSFMKDVLGISLKKEILPLYDTQGVLNPFMLNKNYALVME</sequence>
<protein>
    <recommendedName>
        <fullName evidence="3">Peptidase M24 domain-containing protein</fullName>
    </recommendedName>
</protein>
<organism evidence="1 2">
    <name type="scientific">Candidatus Merdiplasma excrementigallinarum</name>
    <dbReference type="NCBI Taxonomy" id="2840864"/>
    <lineage>
        <taxon>Bacteria</taxon>
        <taxon>Bacillati</taxon>
        <taxon>Bacillota</taxon>
        <taxon>Clostridia</taxon>
        <taxon>Lachnospirales</taxon>
        <taxon>Lachnospiraceae</taxon>
        <taxon>Lachnospiraceae incertae sedis</taxon>
        <taxon>Candidatus Merdiplasma</taxon>
    </lineage>
</organism>
<reference evidence="1" key="2">
    <citation type="journal article" date="2021" name="PeerJ">
        <title>Extensive microbial diversity within the chicken gut microbiome revealed by metagenomics and culture.</title>
        <authorList>
            <person name="Gilroy R."/>
            <person name="Ravi A."/>
            <person name="Getino M."/>
            <person name="Pursley I."/>
            <person name="Horton D.L."/>
            <person name="Alikhan N.F."/>
            <person name="Baker D."/>
            <person name="Gharbi K."/>
            <person name="Hall N."/>
            <person name="Watson M."/>
            <person name="Adriaenssens E.M."/>
            <person name="Foster-Nyarko E."/>
            <person name="Jarju S."/>
            <person name="Secka A."/>
            <person name="Antonio M."/>
            <person name="Oren A."/>
            <person name="Chaudhuri R.R."/>
            <person name="La Ragione R."/>
            <person name="Hildebrand F."/>
            <person name="Pallen M.J."/>
        </authorList>
    </citation>
    <scope>NUCLEOTIDE SEQUENCE</scope>
    <source>
        <strain evidence="1">ChiBcec6-7307</strain>
    </source>
</reference>